<keyword evidence="14" id="KW-1185">Reference proteome</keyword>
<dbReference type="InterPro" id="IPR006195">
    <property type="entry name" value="aa-tRNA-synth_II"/>
</dbReference>
<dbReference type="InterPro" id="IPR045864">
    <property type="entry name" value="aa-tRNA-synth_II/BPL/LPL"/>
</dbReference>
<comment type="caution">
    <text evidence="13">The sequence shown here is derived from an EMBL/GenBank/DDBJ whole genome shotgun (WGS) entry which is preliminary data.</text>
</comment>
<dbReference type="InterPro" id="IPR041715">
    <property type="entry name" value="HisRS-like_core"/>
</dbReference>
<dbReference type="Gene3D" id="3.40.50.800">
    <property type="entry name" value="Anticodon-binding domain"/>
    <property type="match status" value="1"/>
</dbReference>
<dbReference type="EC" id="6.1.1.21" evidence="2"/>
<keyword evidence="8" id="KW-0030">Aminoacyl-tRNA synthetase</keyword>
<dbReference type="InterPro" id="IPR004154">
    <property type="entry name" value="Anticodon-bd"/>
</dbReference>
<feature type="region of interest" description="Disordered" evidence="11">
    <location>
        <begin position="351"/>
        <end position="373"/>
    </location>
</feature>
<evidence type="ECO:0000313" key="13">
    <source>
        <dbReference type="EMBL" id="KAH6825285.1"/>
    </source>
</evidence>
<evidence type="ECO:0000256" key="3">
    <source>
        <dbReference type="ARBA" id="ARBA00015302"/>
    </source>
</evidence>
<evidence type="ECO:0000256" key="10">
    <source>
        <dbReference type="ARBA" id="ARBA00047639"/>
    </source>
</evidence>
<dbReference type="SUPFAM" id="SSF48557">
    <property type="entry name" value="L-aspartase-like"/>
    <property type="match status" value="1"/>
</dbReference>
<dbReference type="GO" id="GO:0005829">
    <property type="term" value="C:cytosol"/>
    <property type="evidence" value="ECO:0007669"/>
    <property type="project" value="TreeGrafter"/>
</dbReference>
<keyword evidence="6" id="KW-0067">ATP-binding</keyword>
<dbReference type="CDD" id="cd00859">
    <property type="entry name" value="HisRS_anticodon"/>
    <property type="match status" value="1"/>
</dbReference>
<evidence type="ECO:0000256" key="5">
    <source>
        <dbReference type="ARBA" id="ARBA00022741"/>
    </source>
</evidence>
<comment type="similarity">
    <text evidence="1">Belongs to the class-II aminoacyl-tRNA synthetase family.</text>
</comment>
<evidence type="ECO:0000256" key="7">
    <source>
        <dbReference type="ARBA" id="ARBA00022917"/>
    </source>
</evidence>
<evidence type="ECO:0000259" key="12">
    <source>
        <dbReference type="PROSITE" id="PS50862"/>
    </source>
</evidence>
<name>A0AAD4J212_PERFH</name>
<accession>A0AAD4J212</accession>
<evidence type="ECO:0000256" key="2">
    <source>
        <dbReference type="ARBA" id="ARBA00012815"/>
    </source>
</evidence>
<evidence type="ECO:0000256" key="11">
    <source>
        <dbReference type="SAM" id="MobiDB-lite"/>
    </source>
</evidence>
<evidence type="ECO:0000256" key="8">
    <source>
        <dbReference type="ARBA" id="ARBA00023146"/>
    </source>
</evidence>
<dbReference type="PANTHER" id="PTHR11476:SF7">
    <property type="entry name" value="HISTIDINE--TRNA LIGASE"/>
    <property type="match status" value="1"/>
</dbReference>
<dbReference type="Gene3D" id="1.20.200.10">
    <property type="entry name" value="Fumarase/aspartase (Central domain)"/>
    <property type="match status" value="1"/>
</dbReference>
<dbReference type="SUPFAM" id="SSF52954">
    <property type="entry name" value="Class II aaRS ABD-related"/>
    <property type="match status" value="1"/>
</dbReference>
<gene>
    <name evidence="13" type="ORF">C2S53_007009</name>
</gene>
<organism evidence="13 14">
    <name type="scientific">Perilla frutescens var. hirtella</name>
    <name type="common">Perilla citriodora</name>
    <name type="synonym">Perilla setoyensis</name>
    <dbReference type="NCBI Taxonomy" id="608512"/>
    <lineage>
        <taxon>Eukaryota</taxon>
        <taxon>Viridiplantae</taxon>
        <taxon>Streptophyta</taxon>
        <taxon>Embryophyta</taxon>
        <taxon>Tracheophyta</taxon>
        <taxon>Spermatophyta</taxon>
        <taxon>Magnoliopsida</taxon>
        <taxon>eudicotyledons</taxon>
        <taxon>Gunneridae</taxon>
        <taxon>Pentapetalae</taxon>
        <taxon>asterids</taxon>
        <taxon>lamiids</taxon>
        <taxon>Lamiales</taxon>
        <taxon>Lamiaceae</taxon>
        <taxon>Nepetoideae</taxon>
        <taxon>Elsholtzieae</taxon>
        <taxon>Perilla</taxon>
    </lineage>
</organism>
<proteinExistence type="inferred from homology"/>
<sequence length="885" mass="96778">MAAAAGRRAVTIGGKGSSLTPSSVFEVANGFARIAIDSSALSRRSSSSGSDAKFSFSIPDYFTPEEARASVVLLLNKLLLSSSSSACAQVVEILEQNALSSEYTLNDIASDDLVVIDYAVAAIDGVSAIIDHRSSAFSCIADAVAALSCEALGADLSPFNLMDSGDGSSAKDAVAVAADFKVFFNGSKLVNSGKKLSQYTVAEIPSVHGDFREVSRSLHSRTRVQLNSGFRVGSEKVMSNALFSLALSLSNLGDNSARRTELLVSTSFSDVELQSRLYSALTAQSPRPGALGELCASSLAALNKKDYLLCVHKMYELLDAVRNVVSLEAIAAFVSLAGSEIFIDRIGGENGSMSEPSSGDNPKTDKKKSEKKKKVVLGKGTAALMQFLKDRLLGGDAKSDLEKFAQDFQSLLDPKGLGFDDLLSKVKEIVESNESRRLPKLPKGTRDFAKEQMAVREKAFAIIAEVFKRHGAMCLDTPVFEMRETLMGKYGEDSKLIYDLADQGGELCSLRYDLTVPFARYVAMNGLTSFKRYQIAKVYRRDNPSKGRYREFYQCDFDIAGQFEKMGPDFEVIKILTELLDELDIGDYEVKLNHRKLLDGMLAICGVPQEKFRTICSSIDKLDKQTFEQVKKEMVEEKGLTEETADKIGTFVKHRGSPMELLSTLKQEGSEFLSNSEAELALNELEILFKALLKSKCINRVVFDLSLARGLDYYTGVIFESVFKGGTQVGSIAAGGRYDNLIGMFGTKQVPAIGVSLGIERVFNIMEQLQKDKNQEIRATETQVLVSILGDDLSLGAEVVSELWDAKLKAEFMVNKRVNKHIDRARGSKIPYMVIIGDQELSKGVVKLKDVAKVEEDEVPRGELVAKLQKLLNTSPYECHAQIVD</sequence>
<dbReference type="EMBL" id="SDAM02000176">
    <property type="protein sequence ID" value="KAH6825285.1"/>
    <property type="molecule type" value="Genomic_DNA"/>
</dbReference>
<dbReference type="InterPro" id="IPR033656">
    <property type="entry name" value="HisRS_anticodon"/>
</dbReference>
<keyword evidence="7" id="KW-0648">Protein biosynthesis</keyword>
<feature type="compositionally biased region" description="Polar residues" evidence="11">
    <location>
        <begin position="351"/>
        <end position="361"/>
    </location>
</feature>
<dbReference type="CDD" id="cd00773">
    <property type="entry name" value="HisRS-like_core"/>
    <property type="match status" value="1"/>
</dbReference>
<comment type="catalytic activity">
    <reaction evidence="10">
        <text>tRNA(His) + L-histidine + ATP = L-histidyl-tRNA(His) + AMP + diphosphate + H(+)</text>
        <dbReference type="Rhea" id="RHEA:17313"/>
        <dbReference type="Rhea" id="RHEA-COMP:9665"/>
        <dbReference type="Rhea" id="RHEA-COMP:9689"/>
        <dbReference type="ChEBI" id="CHEBI:15378"/>
        <dbReference type="ChEBI" id="CHEBI:30616"/>
        <dbReference type="ChEBI" id="CHEBI:33019"/>
        <dbReference type="ChEBI" id="CHEBI:57595"/>
        <dbReference type="ChEBI" id="CHEBI:78442"/>
        <dbReference type="ChEBI" id="CHEBI:78527"/>
        <dbReference type="ChEBI" id="CHEBI:456215"/>
        <dbReference type="EC" id="6.1.1.21"/>
    </reaction>
</comment>
<dbReference type="Gene3D" id="3.30.930.10">
    <property type="entry name" value="Bira Bifunctional Protein, Domain 2"/>
    <property type="match status" value="1"/>
</dbReference>
<keyword evidence="4" id="KW-0436">Ligase</keyword>
<reference evidence="13 14" key="1">
    <citation type="journal article" date="2021" name="Nat. Commun.">
        <title>Incipient diploidization of the medicinal plant Perilla within 10,000 years.</title>
        <authorList>
            <person name="Zhang Y."/>
            <person name="Shen Q."/>
            <person name="Leng L."/>
            <person name="Zhang D."/>
            <person name="Chen S."/>
            <person name="Shi Y."/>
            <person name="Ning Z."/>
            <person name="Chen S."/>
        </authorList>
    </citation>
    <scope>NUCLEOTIDE SEQUENCE [LARGE SCALE GENOMIC DNA]</scope>
    <source>
        <strain evidence="14">cv. PC099</strain>
    </source>
</reference>
<evidence type="ECO:0000256" key="9">
    <source>
        <dbReference type="ARBA" id="ARBA00030619"/>
    </source>
</evidence>
<dbReference type="GO" id="GO:0003723">
    <property type="term" value="F:RNA binding"/>
    <property type="evidence" value="ECO:0007669"/>
    <property type="project" value="TreeGrafter"/>
</dbReference>
<dbReference type="Proteomes" id="UP001190926">
    <property type="component" value="Unassembled WGS sequence"/>
</dbReference>
<dbReference type="PROSITE" id="PS50862">
    <property type="entry name" value="AA_TRNA_LIGASE_II"/>
    <property type="match status" value="1"/>
</dbReference>
<dbReference type="PANTHER" id="PTHR11476">
    <property type="entry name" value="HISTIDYL-TRNA SYNTHETASE"/>
    <property type="match status" value="1"/>
</dbReference>
<evidence type="ECO:0000256" key="6">
    <source>
        <dbReference type="ARBA" id="ARBA00022840"/>
    </source>
</evidence>
<dbReference type="FunFam" id="3.30.930.10:FF:000061">
    <property type="entry name" value="Histidine--tRNA ligase, cytoplasmic"/>
    <property type="match status" value="1"/>
</dbReference>
<evidence type="ECO:0000256" key="4">
    <source>
        <dbReference type="ARBA" id="ARBA00022598"/>
    </source>
</evidence>
<dbReference type="Pfam" id="PF03129">
    <property type="entry name" value="HGTP_anticodon"/>
    <property type="match status" value="1"/>
</dbReference>
<evidence type="ECO:0000313" key="14">
    <source>
        <dbReference type="Proteomes" id="UP001190926"/>
    </source>
</evidence>
<dbReference type="GO" id="GO:0006427">
    <property type="term" value="P:histidyl-tRNA aminoacylation"/>
    <property type="evidence" value="ECO:0007669"/>
    <property type="project" value="InterPro"/>
</dbReference>
<dbReference type="NCBIfam" id="TIGR00442">
    <property type="entry name" value="hisS"/>
    <property type="match status" value="1"/>
</dbReference>
<protein>
    <recommendedName>
        <fullName evidence="3">Histidine--tRNA ligase, cytoplasmic</fullName>
        <ecNumber evidence="2">6.1.1.21</ecNumber>
    </recommendedName>
    <alternativeName>
        <fullName evidence="9">Histidyl-tRNA synthetase</fullName>
    </alternativeName>
</protein>
<dbReference type="InterPro" id="IPR015807">
    <property type="entry name" value="His-tRNA-ligase"/>
</dbReference>
<dbReference type="GO" id="GO:0005739">
    <property type="term" value="C:mitochondrion"/>
    <property type="evidence" value="ECO:0007669"/>
    <property type="project" value="TreeGrafter"/>
</dbReference>
<dbReference type="Pfam" id="PF13393">
    <property type="entry name" value="tRNA-synt_His"/>
    <property type="match status" value="1"/>
</dbReference>
<dbReference type="HAMAP" id="MF_00127">
    <property type="entry name" value="His_tRNA_synth"/>
    <property type="match status" value="1"/>
</dbReference>
<dbReference type="GO" id="GO:0004821">
    <property type="term" value="F:histidine-tRNA ligase activity"/>
    <property type="evidence" value="ECO:0007669"/>
    <property type="project" value="UniProtKB-EC"/>
</dbReference>
<dbReference type="GO" id="GO:0005524">
    <property type="term" value="F:ATP binding"/>
    <property type="evidence" value="ECO:0007669"/>
    <property type="project" value="UniProtKB-KW"/>
</dbReference>
<dbReference type="SUPFAM" id="SSF55681">
    <property type="entry name" value="Class II aaRS and biotin synthetases"/>
    <property type="match status" value="1"/>
</dbReference>
<dbReference type="InterPro" id="IPR036621">
    <property type="entry name" value="Anticodon-bd_dom_sf"/>
</dbReference>
<evidence type="ECO:0000256" key="1">
    <source>
        <dbReference type="ARBA" id="ARBA00008226"/>
    </source>
</evidence>
<feature type="domain" description="Aminoacyl-transfer RNA synthetases class-II family profile" evidence="12">
    <location>
        <begin position="421"/>
        <end position="766"/>
    </location>
</feature>
<dbReference type="AlphaFoldDB" id="A0AAD4J212"/>
<dbReference type="InterPro" id="IPR008948">
    <property type="entry name" value="L-Aspartase-like"/>
</dbReference>
<dbReference type="GO" id="GO:0032543">
    <property type="term" value="P:mitochondrial translation"/>
    <property type="evidence" value="ECO:0007669"/>
    <property type="project" value="TreeGrafter"/>
</dbReference>
<dbReference type="FunFam" id="3.40.50.800:FF:000012">
    <property type="entry name" value="Histidine--tRNA ligase, cytoplasmic"/>
    <property type="match status" value="1"/>
</dbReference>
<keyword evidence="5" id="KW-0547">Nucleotide-binding</keyword>